<evidence type="ECO:0000313" key="4">
    <source>
        <dbReference type="Proteomes" id="UP000886523"/>
    </source>
</evidence>
<dbReference type="OrthoDB" id="2245989at2759"/>
<dbReference type="InterPro" id="IPR046347">
    <property type="entry name" value="bZIP_sf"/>
</dbReference>
<dbReference type="PANTHER" id="PTHR38116">
    <property type="entry name" value="CHROMOSOME 7, WHOLE GENOME SHOTGUN SEQUENCE"/>
    <property type="match status" value="1"/>
</dbReference>
<keyword evidence="4" id="KW-1185">Reference proteome</keyword>
<dbReference type="SMART" id="SM00338">
    <property type="entry name" value="BRLZ"/>
    <property type="match status" value="1"/>
</dbReference>
<dbReference type="PANTHER" id="PTHR38116:SF9">
    <property type="entry name" value="BZIP DOMAIN-CONTAINING PROTEIN"/>
    <property type="match status" value="1"/>
</dbReference>
<dbReference type="InterPro" id="IPR004827">
    <property type="entry name" value="bZIP"/>
</dbReference>
<feature type="region of interest" description="Disordered" evidence="1">
    <location>
        <begin position="1"/>
        <end position="65"/>
    </location>
</feature>
<dbReference type="CDD" id="cd14688">
    <property type="entry name" value="bZIP_YAP"/>
    <property type="match status" value="1"/>
</dbReference>
<dbReference type="Proteomes" id="UP000886523">
    <property type="component" value="Unassembled WGS sequence"/>
</dbReference>
<feature type="compositionally biased region" description="Polar residues" evidence="1">
    <location>
        <begin position="163"/>
        <end position="173"/>
    </location>
</feature>
<feature type="compositionally biased region" description="Basic and acidic residues" evidence="1">
    <location>
        <begin position="307"/>
        <end position="323"/>
    </location>
</feature>
<dbReference type="PROSITE" id="PS00036">
    <property type="entry name" value="BZIP_BASIC"/>
    <property type="match status" value="1"/>
</dbReference>
<feature type="compositionally biased region" description="Low complexity" evidence="1">
    <location>
        <begin position="266"/>
        <end position="283"/>
    </location>
</feature>
<feature type="domain" description="BZIP" evidence="2">
    <location>
        <begin position="56"/>
        <end position="70"/>
    </location>
</feature>
<proteinExistence type="predicted"/>
<dbReference type="AlphaFoldDB" id="A0A9P6B9T3"/>
<gene>
    <name evidence="3" type="ORF">BS47DRAFT_1378924</name>
</gene>
<feature type="compositionally biased region" description="Basic and acidic residues" evidence="1">
    <location>
        <begin position="23"/>
        <end position="37"/>
    </location>
</feature>
<dbReference type="Pfam" id="PF00170">
    <property type="entry name" value="bZIP_1"/>
    <property type="match status" value="1"/>
</dbReference>
<sequence>MEHSQSPSVDGGEASGEKLSQPRRSDTAQDEGSREPEEITQAKPGRKKNPNNQAARRDQNRIAQREFRLRKQQRIRDLEARVEILSGSKEETHNHGRAIIQGLMEENARLRGFVRDLGAFLGEGLAGPLLAKTGWDMKQFQDFISKADSDTAYEAYIKAKNQVSDPNKSSDTFADSRKRKRNSLGESNSGAAGASHDASANGRAQSPGELPNLLPSGRQSFTVQHEEAPGSFSSLIDTFSGSAGAPYINMGNPSVGTRQLPPPRDPYGSGSYPSSSMNPFSFSQRQSGTSALLNSPAAQASSTLSGPERRQRSMMENEPKKNEAGKLIKQVNVTISMLLVVSSTFLRYHLDNYKRSPGYFLPTSLRPTLVQRTVPHDNLIDGVVYPEIRDRMILLKDRFDLAECLTMLLWSTIVHGDDVLAHINWELGEDWLRTYGFLVDDTVLASVNRWRRVRGDPELKMGDINPDPVSPSS</sequence>
<reference evidence="3" key="1">
    <citation type="journal article" date="2020" name="Nat. Commun.">
        <title>Large-scale genome sequencing of mycorrhizal fungi provides insights into the early evolution of symbiotic traits.</title>
        <authorList>
            <person name="Miyauchi S."/>
            <person name="Kiss E."/>
            <person name="Kuo A."/>
            <person name="Drula E."/>
            <person name="Kohler A."/>
            <person name="Sanchez-Garcia M."/>
            <person name="Morin E."/>
            <person name="Andreopoulos B."/>
            <person name="Barry K.W."/>
            <person name="Bonito G."/>
            <person name="Buee M."/>
            <person name="Carver A."/>
            <person name="Chen C."/>
            <person name="Cichocki N."/>
            <person name="Clum A."/>
            <person name="Culley D."/>
            <person name="Crous P.W."/>
            <person name="Fauchery L."/>
            <person name="Girlanda M."/>
            <person name="Hayes R.D."/>
            <person name="Keri Z."/>
            <person name="LaButti K."/>
            <person name="Lipzen A."/>
            <person name="Lombard V."/>
            <person name="Magnuson J."/>
            <person name="Maillard F."/>
            <person name="Murat C."/>
            <person name="Nolan M."/>
            <person name="Ohm R.A."/>
            <person name="Pangilinan J."/>
            <person name="Pereira M.F."/>
            <person name="Perotto S."/>
            <person name="Peter M."/>
            <person name="Pfister S."/>
            <person name="Riley R."/>
            <person name="Sitrit Y."/>
            <person name="Stielow J.B."/>
            <person name="Szollosi G."/>
            <person name="Zifcakova L."/>
            <person name="Stursova M."/>
            <person name="Spatafora J.W."/>
            <person name="Tedersoo L."/>
            <person name="Vaario L.M."/>
            <person name="Yamada A."/>
            <person name="Yan M."/>
            <person name="Wang P."/>
            <person name="Xu J."/>
            <person name="Bruns T."/>
            <person name="Baldrian P."/>
            <person name="Vilgalys R."/>
            <person name="Dunand C."/>
            <person name="Henrissat B."/>
            <person name="Grigoriev I.V."/>
            <person name="Hibbett D."/>
            <person name="Nagy L.G."/>
            <person name="Martin F.M."/>
        </authorList>
    </citation>
    <scope>NUCLEOTIDE SEQUENCE</scope>
    <source>
        <strain evidence="3">UP504</strain>
    </source>
</reference>
<accession>A0A9P6B9T3</accession>
<organism evidence="3 4">
    <name type="scientific">Hydnum rufescens UP504</name>
    <dbReference type="NCBI Taxonomy" id="1448309"/>
    <lineage>
        <taxon>Eukaryota</taxon>
        <taxon>Fungi</taxon>
        <taxon>Dikarya</taxon>
        <taxon>Basidiomycota</taxon>
        <taxon>Agaricomycotina</taxon>
        <taxon>Agaricomycetes</taxon>
        <taxon>Cantharellales</taxon>
        <taxon>Hydnaceae</taxon>
        <taxon>Hydnum</taxon>
    </lineage>
</organism>
<dbReference type="Pfam" id="PF11905">
    <property type="entry name" value="DUF3425"/>
    <property type="match status" value="1"/>
</dbReference>
<dbReference type="GO" id="GO:0003700">
    <property type="term" value="F:DNA-binding transcription factor activity"/>
    <property type="evidence" value="ECO:0007669"/>
    <property type="project" value="InterPro"/>
</dbReference>
<protein>
    <recommendedName>
        <fullName evidence="2">BZIP domain-containing protein</fullName>
    </recommendedName>
</protein>
<evidence type="ECO:0000256" key="1">
    <source>
        <dbReference type="SAM" id="MobiDB-lite"/>
    </source>
</evidence>
<feature type="compositionally biased region" description="Basic and acidic residues" evidence="1">
    <location>
        <begin position="55"/>
        <end position="65"/>
    </location>
</feature>
<feature type="region of interest" description="Disordered" evidence="1">
    <location>
        <begin position="250"/>
        <end position="323"/>
    </location>
</feature>
<dbReference type="EMBL" id="MU128912">
    <property type="protein sequence ID" value="KAF9520399.1"/>
    <property type="molecule type" value="Genomic_DNA"/>
</dbReference>
<feature type="region of interest" description="Disordered" evidence="1">
    <location>
        <begin position="163"/>
        <end position="216"/>
    </location>
</feature>
<dbReference type="SUPFAM" id="SSF57959">
    <property type="entry name" value="Leucine zipper domain"/>
    <property type="match status" value="1"/>
</dbReference>
<dbReference type="InterPro" id="IPR021833">
    <property type="entry name" value="DUF3425"/>
</dbReference>
<feature type="compositionally biased region" description="Polar residues" evidence="1">
    <location>
        <begin position="284"/>
        <end position="305"/>
    </location>
</feature>
<feature type="compositionally biased region" description="Low complexity" evidence="1">
    <location>
        <begin position="187"/>
        <end position="202"/>
    </location>
</feature>
<evidence type="ECO:0000313" key="3">
    <source>
        <dbReference type="EMBL" id="KAF9520399.1"/>
    </source>
</evidence>
<name>A0A9P6B9T3_9AGAM</name>
<comment type="caution">
    <text evidence="3">The sequence shown here is derived from an EMBL/GenBank/DDBJ whole genome shotgun (WGS) entry which is preliminary data.</text>
</comment>
<evidence type="ECO:0000259" key="2">
    <source>
        <dbReference type="PROSITE" id="PS00036"/>
    </source>
</evidence>
<dbReference type="Gene3D" id="1.20.5.170">
    <property type="match status" value="1"/>
</dbReference>